<evidence type="ECO:0008006" key="4">
    <source>
        <dbReference type="Google" id="ProtNLM"/>
    </source>
</evidence>
<feature type="transmembrane region" description="Helical" evidence="1">
    <location>
        <begin position="80"/>
        <end position="104"/>
    </location>
</feature>
<keyword evidence="1" id="KW-0812">Transmembrane</keyword>
<reference evidence="2 3" key="2">
    <citation type="journal article" date="2017" name="Int. J. Syst. Evol. Microbiol.">
        <title>Gordonia phthalatica sp. nov., a di-n-butyl phthalate-degrading bacterium isolated from activated sludge.</title>
        <authorList>
            <person name="Jin D."/>
            <person name="Kong X."/>
            <person name="Jia M."/>
            <person name="Yu X."/>
            <person name="Wang X."/>
            <person name="Zhuang X."/>
            <person name="Deng Y."/>
            <person name="Bai Z."/>
        </authorList>
    </citation>
    <scope>NUCLEOTIDE SEQUENCE [LARGE SCALE GENOMIC DNA]</scope>
    <source>
        <strain evidence="2 3">QH-11</strain>
    </source>
</reference>
<evidence type="ECO:0000313" key="3">
    <source>
        <dbReference type="Proteomes" id="UP000063789"/>
    </source>
</evidence>
<dbReference type="PATRIC" id="fig|1136941.3.peg.4169"/>
<evidence type="ECO:0000313" key="2">
    <source>
        <dbReference type="EMBL" id="ALG87078.1"/>
    </source>
</evidence>
<dbReference type="Proteomes" id="UP000063789">
    <property type="component" value="Chromosome"/>
</dbReference>
<name>A0A0N9NLS8_9ACTN</name>
<sequence>MSTKTKVILGIVTLLVVVIGYYILQRFLPEWWARSMSTRIDGSFATGTSYGLLFGVLGAAVPLVLALIAILLIGRGPKSVFSWLLGVVSLAFLIPNLLTLGIVIGDGSGARMGRRLLDIGTPGFRGATLIGVIIGIVIGVAIDFYLLGKRREKSKQAKIAAKKEAPAE</sequence>
<feature type="transmembrane region" description="Helical" evidence="1">
    <location>
        <begin position="124"/>
        <end position="148"/>
    </location>
</feature>
<accession>A0A0N9NLS8</accession>
<dbReference type="AlphaFoldDB" id="A0A0N9NLS8"/>
<keyword evidence="1" id="KW-1133">Transmembrane helix</keyword>
<keyword evidence="3" id="KW-1185">Reference proteome</keyword>
<evidence type="ECO:0000256" key="1">
    <source>
        <dbReference type="SAM" id="Phobius"/>
    </source>
</evidence>
<reference evidence="3" key="1">
    <citation type="submission" date="2015-06" db="EMBL/GenBank/DDBJ databases">
        <title>Complete genome sequence and metabolic analysis of phthalate degradation pathway in Gordonia sp. QH-11.</title>
        <authorList>
            <person name="Jin D."/>
            <person name="Kong X."/>
            <person name="Bai Z."/>
        </authorList>
    </citation>
    <scope>NUCLEOTIDE SEQUENCE [LARGE SCALE GENOMIC DNA]</scope>
    <source>
        <strain evidence="3">QH-11</strain>
    </source>
</reference>
<keyword evidence="1" id="KW-0472">Membrane</keyword>
<proteinExistence type="predicted"/>
<dbReference type="KEGG" id="goq:ACH46_20345"/>
<dbReference type="STRING" id="1136941.ACH46_20345"/>
<protein>
    <recommendedName>
        <fullName evidence="4">Permease</fullName>
    </recommendedName>
</protein>
<feature type="transmembrane region" description="Helical" evidence="1">
    <location>
        <begin position="48"/>
        <end position="73"/>
    </location>
</feature>
<feature type="transmembrane region" description="Helical" evidence="1">
    <location>
        <begin position="7"/>
        <end position="28"/>
    </location>
</feature>
<dbReference type="EMBL" id="CP011853">
    <property type="protein sequence ID" value="ALG87078.1"/>
    <property type="molecule type" value="Genomic_DNA"/>
</dbReference>
<gene>
    <name evidence="2" type="ORF">ACH46_20345</name>
</gene>
<organism evidence="2 3">
    <name type="scientific">Gordonia phthalatica</name>
    <dbReference type="NCBI Taxonomy" id="1136941"/>
    <lineage>
        <taxon>Bacteria</taxon>
        <taxon>Bacillati</taxon>
        <taxon>Actinomycetota</taxon>
        <taxon>Actinomycetes</taxon>
        <taxon>Mycobacteriales</taxon>
        <taxon>Gordoniaceae</taxon>
        <taxon>Gordonia</taxon>
    </lineage>
</organism>